<keyword evidence="1" id="KW-0812">Transmembrane</keyword>
<sequence>MVYCFRLGRKRCLQIVFAMLGTGVLLAGMFRKLEESDSVYSLFTLLATLAAMCGASGSFTLLFTYTPEMFPTNVRHNSYLYIELLRFSWQNSLQAEKAVFAPRVTIGTCALMVCLLATFLPETSKRELPQTISDLQAWFKSNQDNKHSNRRPTEL</sequence>
<evidence type="ECO:0000313" key="3">
    <source>
        <dbReference type="Proteomes" id="UP000735302"/>
    </source>
</evidence>
<keyword evidence="3" id="KW-1185">Reference proteome</keyword>
<evidence type="ECO:0000256" key="1">
    <source>
        <dbReference type="SAM" id="Phobius"/>
    </source>
</evidence>
<comment type="caution">
    <text evidence="2">The sequence shown here is derived from an EMBL/GenBank/DDBJ whole genome shotgun (WGS) entry which is preliminary data.</text>
</comment>
<dbReference type="Gene3D" id="1.20.1250.20">
    <property type="entry name" value="MFS general substrate transporter like domains"/>
    <property type="match status" value="1"/>
</dbReference>
<dbReference type="Proteomes" id="UP000735302">
    <property type="component" value="Unassembled WGS sequence"/>
</dbReference>
<dbReference type="AlphaFoldDB" id="A0AAV3ZBL7"/>
<protein>
    <submittedName>
        <fullName evidence="2">Solute carrier family 22 member 8</fullName>
    </submittedName>
</protein>
<dbReference type="InterPro" id="IPR036259">
    <property type="entry name" value="MFS_trans_sf"/>
</dbReference>
<organism evidence="2 3">
    <name type="scientific">Plakobranchus ocellatus</name>
    <dbReference type="NCBI Taxonomy" id="259542"/>
    <lineage>
        <taxon>Eukaryota</taxon>
        <taxon>Metazoa</taxon>
        <taxon>Spiralia</taxon>
        <taxon>Lophotrochozoa</taxon>
        <taxon>Mollusca</taxon>
        <taxon>Gastropoda</taxon>
        <taxon>Heterobranchia</taxon>
        <taxon>Euthyneura</taxon>
        <taxon>Panpulmonata</taxon>
        <taxon>Sacoglossa</taxon>
        <taxon>Placobranchoidea</taxon>
        <taxon>Plakobranchidae</taxon>
        <taxon>Plakobranchus</taxon>
    </lineage>
</organism>
<feature type="transmembrane region" description="Helical" evidence="1">
    <location>
        <begin position="12"/>
        <end position="30"/>
    </location>
</feature>
<gene>
    <name evidence="2" type="ORF">PoB_001855600</name>
</gene>
<proteinExistence type="predicted"/>
<dbReference type="SUPFAM" id="SSF103473">
    <property type="entry name" value="MFS general substrate transporter"/>
    <property type="match status" value="1"/>
</dbReference>
<keyword evidence="1" id="KW-0472">Membrane</keyword>
<feature type="transmembrane region" description="Helical" evidence="1">
    <location>
        <begin position="100"/>
        <end position="120"/>
    </location>
</feature>
<accession>A0AAV3ZBL7</accession>
<name>A0AAV3ZBL7_9GAST</name>
<evidence type="ECO:0000313" key="2">
    <source>
        <dbReference type="EMBL" id="GFN92050.1"/>
    </source>
</evidence>
<feature type="transmembrane region" description="Helical" evidence="1">
    <location>
        <begin position="42"/>
        <end position="65"/>
    </location>
</feature>
<keyword evidence="1" id="KW-1133">Transmembrane helix</keyword>
<reference evidence="2 3" key="1">
    <citation type="journal article" date="2021" name="Elife">
        <title>Chloroplast acquisition without the gene transfer in kleptoplastic sea slugs, Plakobranchus ocellatus.</title>
        <authorList>
            <person name="Maeda T."/>
            <person name="Takahashi S."/>
            <person name="Yoshida T."/>
            <person name="Shimamura S."/>
            <person name="Takaki Y."/>
            <person name="Nagai Y."/>
            <person name="Toyoda A."/>
            <person name="Suzuki Y."/>
            <person name="Arimoto A."/>
            <person name="Ishii H."/>
            <person name="Satoh N."/>
            <person name="Nishiyama T."/>
            <person name="Hasebe M."/>
            <person name="Maruyama T."/>
            <person name="Minagawa J."/>
            <person name="Obokata J."/>
            <person name="Shigenobu S."/>
        </authorList>
    </citation>
    <scope>NUCLEOTIDE SEQUENCE [LARGE SCALE GENOMIC DNA]</scope>
</reference>
<dbReference type="EMBL" id="BLXT01002217">
    <property type="protein sequence ID" value="GFN92050.1"/>
    <property type="molecule type" value="Genomic_DNA"/>
</dbReference>